<dbReference type="InterPro" id="IPR029016">
    <property type="entry name" value="GAF-like_dom_sf"/>
</dbReference>
<dbReference type="Proteomes" id="UP000708576">
    <property type="component" value="Unassembled WGS sequence"/>
</dbReference>
<dbReference type="InterPro" id="IPR003018">
    <property type="entry name" value="GAF"/>
</dbReference>
<evidence type="ECO:0000259" key="9">
    <source>
        <dbReference type="PROSITE" id="PS50113"/>
    </source>
</evidence>
<dbReference type="Pfam" id="PF13188">
    <property type="entry name" value="PAS_8"/>
    <property type="match status" value="1"/>
</dbReference>
<reference evidence="10 11" key="1">
    <citation type="journal article" date="2015" name="Int. J. Syst. Evol. Microbiol.">
        <title>Carboxylicivirga linearis sp. nov., isolated from a sea cucumber culture pond.</title>
        <authorList>
            <person name="Wang F.Q."/>
            <person name="Zhou Y.X."/>
            <person name="Lin X.Z."/>
            <person name="Chen G.J."/>
            <person name="Du Z.J."/>
        </authorList>
    </citation>
    <scope>NUCLEOTIDE SEQUENCE [LARGE SCALE GENOMIC DNA]</scope>
    <source>
        <strain evidence="10 11">FB218</strain>
    </source>
</reference>
<evidence type="ECO:0000256" key="6">
    <source>
        <dbReference type="SAM" id="Coils"/>
    </source>
</evidence>
<dbReference type="CDD" id="cd00130">
    <property type="entry name" value="PAS"/>
    <property type="match status" value="1"/>
</dbReference>
<comment type="catalytic activity">
    <reaction evidence="1">
        <text>ATP + protein L-histidine = ADP + protein N-phospho-L-histidine.</text>
        <dbReference type="EC" id="2.7.13.3"/>
    </reaction>
</comment>
<keyword evidence="5" id="KW-0418">Kinase</keyword>
<dbReference type="InterPro" id="IPR035965">
    <property type="entry name" value="PAS-like_dom_sf"/>
</dbReference>
<dbReference type="SMART" id="SM00091">
    <property type="entry name" value="PAS"/>
    <property type="match status" value="2"/>
</dbReference>
<organism evidence="10 11">
    <name type="scientific">Carboxylicivirga linearis</name>
    <dbReference type="NCBI Taxonomy" id="1628157"/>
    <lineage>
        <taxon>Bacteria</taxon>
        <taxon>Pseudomonadati</taxon>
        <taxon>Bacteroidota</taxon>
        <taxon>Bacteroidia</taxon>
        <taxon>Marinilabiliales</taxon>
        <taxon>Marinilabiliaceae</taxon>
        <taxon>Carboxylicivirga</taxon>
    </lineage>
</organism>
<keyword evidence="7" id="KW-0812">Transmembrane</keyword>
<dbReference type="Pfam" id="PF13185">
    <property type="entry name" value="GAF_2"/>
    <property type="match status" value="1"/>
</dbReference>
<dbReference type="EC" id="2.7.13.3" evidence="2"/>
<dbReference type="PROSITE" id="PS50113">
    <property type="entry name" value="PAC"/>
    <property type="match status" value="1"/>
</dbReference>
<evidence type="ECO:0000256" key="1">
    <source>
        <dbReference type="ARBA" id="ARBA00000085"/>
    </source>
</evidence>
<keyword evidence="7" id="KW-0472">Membrane</keyword>
<keyword evidence="3" id="KW-0597">Phosphoprotein</keyword>
<dbReference type="InterPro" id="IPR001610">
    <property type="entry name" value="PAC"/>
</dbReference>
<evidence type="ECO:0000256" key="3">
    <source>
        <dbReference type="ARBA" id="ARBA00022553"/>
    </source>
</evidence>
<protein>
    <recommendedName>
        <fullName evidence="2">histidine kinase</fullName>
        <ecNumber evidence="2">2.7.13.3</ecNumber>
    </recommendedName>
</protein>
<dbReference type="InterPro" id="IPR000014">
    <property type="entry name" value="PAS"/>
</dbReference>
<dbReference type="PROSITE" id="PS50112">
    <property type="entry name" value="PAS"/>
    <property type="match status" value="1"/>
</dbReference>
<dbReference type="Gene3D" id="3.30.450.40">
    <property type="match status" value="1"/>
</dbReference>
<feature type="domain" description="PAS" evidence="8">
    <location>
        <begin position="341"/>
        <end position="413"/>
    </location>
</feature>
<proteinExistence type="predicted"/>
<feature type="coiled-coil region" evidence="6">
    <location>
        <begin position="785"/>
        <end position="812"/>
    </location>
</feature>
<feature type="domain" description="PAC" evidence="9">
    <location>
        <begin position="417"/>
        <end position="469"/>
    </location>
</feature>
<evidence type="ECO:0000259" key="8">
    <source>
        <dbReference type="PROSITE" id="PS50112"/>
    </source>
</evidence>
<evidence type="ECO:0000313" key="10">
    <source>
        <dbReference type="EMBL" id="MBS2099406.1"/>
    </source>
</evidence>
<dbReference type="SUPFAM" id="SSF55781">
    <property type="entry name" value="GAF domain-like"/>
    <property type="match status" value="1"/>
</dbReference>
<dbReference type="Pfam" id="PF08447">
    <property type="entry name" value="PAS_3"/>
    <property type="match status" value="1"/>
</dbReference>
<dbReference type="InterPro" id="IPR000700">
    <property type="entry name" value="PAS-assoc_C"/>
</dbReference>
<dbReference type="Gene3D" id="3.30.450.20">
    <property type="entry name" value="PAS domain"/>
    <property type="match status" value="2"/>
</dbReference>
<dbReference type="InterPro" id="IPR007487">
    <property type="entry name" value="ABC_transpt-TYRBP-like"/>
</dbReference>
<feature type="transmembrane region" description="Helical" evidence="7">
    <location>
        <begin position="278"/>
        <end position="297"/>
    </location>
</feature>
<accession>A0ABS5JYA2</accession>
<evidence type="ECO:0000256" key="5">
    <source>
        <dbReference type="ARBA" id="ARBA00022777"/>
    </source>
</evidence>
<feature type="coiled-coil region" evidence="6">
    <location>
        <begin position="300"/>
        <end position="351"/>
    </location>
</feature>
<keyword evidence="6" id="KW-0175">Coiled coil</keyword>
<dbReference type="InterPro" id="IPR052162">
    <property type="entry name" value="Sensor_kinase/Photoreceptor"/>
</dbReference>
<dbReference type="EMBL" id="JAGUCO010000011">
    <property type="protein sequence ID" value="MBS2099406.1"/>
    <property type="molecule type" value="Genomic_DNA"/>
</dbReference>
<evidence type="ECO:0000256" key="4">
    <source>
        <dbReference type="ARBA" id="ARBA00022679"/>
    </source>
</evidence>
<dbReference type="SMART" id="SM00086">
    <property type="entry name" value="PAC"/>
    <property type="match status" value="1"/>
</dbReference>
<evidence type="ECO:0000256" key="7">
    <source>
        <dbReference type="SAM" id="Phobius"/>
    </source>
</evidence>
<keyword evidence="4" id="KW-0808">Transferase</keyword>
<dbReference type="SUPFAM" id="SSF55785">
    <property type="entry name" value="PYP-like sensor domain (PAS domain)"/>
    <property type="match status" value="2"/>
</dbReference>
<sequence>MDSKRHAEEENIHNFYKSIEYKLQNRKKYNAVIVSDDIALHFALKYQHELFHQLPIIFTGINDDHLATQQIQNELITGVTEVISIKENIDLMLDIFPNTRQIHCIIDNRISGKSDFKLLKSYQSHYPKVIFNALDLSHLSFEELANKLRLIPNNEPTLLISAYQDSLNQNLSFYESLHLIKTNLSSPLFHMYQHGLGKGILGGKMVSHLDMGKEAANITYKILKGKNIKDIPIQNHGHNKFYFDYNQLNKYNISQNNLPRHSIIINSPSLFYKVSKNSLILIGIFLTLQGVVIIFLYKSNKTKKRVKQALRSNVQELKNLNEELSNSLKILEIQKQEIKNSEERYRLVLKASNEGIWEWDLLSNEVFFSERWKSMLGYNKDELINCYQTWENLLHPEDKKKTVQQVQGFIEGDNLKYEVEFRLRHKKGTYVNIESRGLLMRNEKGKVFKLIGVHKDITAQYKYEENLRTQANKNLALYEKYKTISDELLTKNNDLLAIEEELRASNEELYTTNEIISISEEKYRMLFDNMSEAFALIKMVFDKNNTPVDYIIKEANIKFFETFTYLDDTIINNSVKQIDQLDPERAKLFGDVAKTGIPNQFCAYYYQIDKYLNVNVYSHKKGYFAVVFTDITNLRLSTVELKNSLKQLKQKEQLFQSVFNQSPVIMLIINNDLTITNINHSGIQLAQKDLAKALDQQPGNFLSCIKASLHPKGCGHSEECHQCDLRNSVKKTFKQKRNVNKLETKITVYNQSNHPRTLNVLISTLSLPIENEDRTLIYIEDITELKCREIQLQQINTELNKVNQRFKGLENIVSYKSKSIADLLDFTLKNIIDFTESDLGAVYHYNQNSKVLILNNASHDFELTLNIEENKMNCLYDAIQTKEPVILNDQSIKYSFIDQNQKEKKLNSLTIPILENKEVVAIFWVASENNTYHNFYAQQVRLLLETTWIIVEKEKLRTKNFMN</sequence>
<keyword evidence="11" id="KW-1185">Reference proteome</keyword>
<dbReference type="RefSeq" id="WP_212216650.1">
    <property type="nucleotide sequence ID" value="NZ_JAGUCO010000011.1"/>
</dbReference>
<dbReference type="Pfam" id="PF04392">
    <property type="entry name" value="ABC_sub_bind"/>
    <property type="match status" value="1"/>
</dbReference>
<dbReference type="Gene3D" id="3.40.50.2300">
    <property type="match status" value="2"/>
</dbReference>
<dbReference type="InterPro" id="IPR013655">
    <property type="entry name" value="PAS_fold_3"/>
</dbReference>
<comment type="caution">
    <text evidence="10">The sequence shown here is derived from an EMBL/GenBank/DDBJ whole genome shotgun (WGS) entry which is preliminary data.</text>
</comment>
<evidence type="ECO:0000313" key="11">
    <source>
        <dbReference type="Proteomes" id="UP000708576"/>
    </source>
</evidence>
<evidence type="ECO:0000256" key="2">
    <source>
        <dbReference type="ARBA" id="ARBA00012438"/>
    </source>
</evidence>
<dbReference type="PANTHER" id="PTHR43304:SF1">
    <property type="entry name" value="PAC DOMAIN-CONTAINING PROTEIN"/>
    <property type="match status" value="1"/>
</dbReference>
<gene>
    <name evidence="10" type="ORF">KEM10_14015</name>
</gene>
<dbReference type="PANTHER" id="PTHR43304">
    <property type="entry name" value="PHYTOCHROME-LIKE PROTEIN CPH1"/>
    <property type="match status" value="1"/>
</dbReference>
<keyword evidence="7" id="KW-1133">Transmembrane helix</keyword>
<dbReference type="NCBIfam" id="TIGR00229">
    <property type="entry name" value="sensory_box"/>
    <property type="match status" value="1"/>
</dbReference>
<name>A0ABS5JYA2_9BACT</name>